<comment type="caution">
    <text evidence="2">The sequence shown here is derived from an EMBL/GenBank/DDBJ whole genome shotgun (WGS) entry which is preliminary data.</text>
</comment>
<dbReference type="Proteomes" id="UP000257109">
    <property type="component" value="Unassembled WGS sequence"/>
</dbReference>
<accession>A0A371GGC2</accession>
<evidence type="ECO:0000313" key="3">
    <source>
        <dbReference type="Proteomes" id="UP000257109"/>
    </source>
</evidence>
<organism evidence="2 3">
    <name type="scientific">Mucuna pruriens</name>
    <name type="common">Velvet bean</name>
    <name type="synonym">Dolichos pruriens</name>
    <dbReference type="NCBI Taxonomy" id="157652"/>
    <lineage>
        <taxon>Eukaryota</taxon>
        <taxon>Viridiplantae</taxon>
        <taxon>Streptophyta</taxon>
        <taxon>Embryophyta</taxon>
        <taxon>Tracheophyta</taxon>
        <taxon>Spermatophyta</taxon>
        <taxon>Magnoliopsida</taxon>
        <taxon>eudicotyledons</taxon>
        <taxon>Gunneridae</taxon>
        <taxon>Pentapetalae</taxon>
        <taxon>rosids</taxon>
        <taxon>fabids</taxon>
        <taxon>Fabales</taxon>
        <taxon>Fabaceae</taxon>
        <taxon>Papilionoideae</taxon>
        <taxon>50 kb inversion clade</taxon>
        <taxon>NPAAA clade</taxon>
        <taxon>indigoferoid/millettioid clade</taxon>
        <taxon>Phaseoleae</taxon>
        <taxon>Mucuna</taxon>
    </lineage>
</organism>
<keyword evidence="3" id="KW-1185">Reference proteome</keyword>
<dbReference type="OrthoDB" id="1751703at2759"/>
<dbReference type="InterPro" id="IPR041588">
    <property type="entry name" value="Integrase_H2C2"/>
</dbReference>
<evidence type="ECO:0000313" key="2">
    <source>
        <dbReference type="EMBL" id="RDX89550.1"/>
    </source>
</evidence>
<proteinExistence type="predicted"/>
<dbReference type="Gene3D" id="1.10.340.70">
    <property type="match status" value="1"/>
</dbReference>
<sequence length="137" mass="15715">MSPNELGHKKGHKEAITKLTQSQKTLINTQSSLRSKLDEIPKTSHTRILESSKHFDEHLHHLELGRIWINKGNPFISLLLEEFHKSSLGGHMGLAKTLSKLKDKLFWQGMKQDVHHYILQKYVPAKSTGLLQPIPPW</sequence>
<name>A0A371GGC2_MUCPR</name>
<protein>
    <recommendedName>
        <fullName evidence="1">Integrase zinc-binding domain-containing protein</fullName>
    </recommendedName>
</protein>
<reference evidence="2" key="1">
    <citation type="submission" date="2018-05" db="EMBL/GenBank/DDBJ databases">
        <title>Draft genome of Mucuna pruriens seed.</title>
        <authorList>
            <person name="Nnadi N.E."/>
            <person name="Vos R."/>
            <person name="Hasami M.H."/>
            <person name="Devisetty U.K."/>
            <person name="Aguiy J.C."/>
        </authorList>
    </citation>
    <scope>NUCLEOTIDE SEQUENCE [LARGE SCALE GENOMIC DNA]</scope>
    <source>
        <strain evidence="2">JCA_2017</strain>
    </source>
</reference>
<dbReference type="EMBL" id="QJKJ01005639">
    <property type="protein sequence ID" value="RDX89550.1"/>
    <property type="molecule type" value="Genomic_DNA"/>
</dbReference>
<feature type="non-terminal residue" evidence="2">
    <location>
        <position position="1"/>
    </location>
</feature>
<feature type="domain" description="Integrase zinc-binding" evidence="1">
    <location>
        <begin position="77"/>
        <end position="118"/>
    </location>
</feature>
<gene>
    <name evidence="2" type="ORF">CR513_28712</name>
</gene>
<dbReference type="Pfam" id="PF17921">
    <property type="entry name" value="Integrase_H2C2"/>
    <property type="match status" value="1"/>
</dbReference>
<dbReference type="AlphaFoldDB" id="A0A371GGC2"/>
<evidence type="ECO:0000259" key="1">
    <source>
        <dbReference type="Pfam" id="PF17921"/>
    </source>
</evidence>